<keyword evidence="5" id="KW-0812">Transmembrane</keyword>
<keyword evidence="8" id="KW-1133">Transmembrane helix</keyword>
<evidence type="ECO:0000256" key="9">
    <source>
        <dbReference type="ARBA" id="ARBA00023136"/>
    </source>
</evidence>
<dbReference type="GO" id="GO:0005886">
    <property type="term" value="C:plasma membrane"/>
    <property type="evidence" value="ECO:0007669"/>
    <property type="project" value="UniProtKB-SubCell"/>
</dbReference>
<reference evidence="22" key="1">
    <citation type="journal article" date="2024" name="Cells">
        <title>Identification of Four Mouse FcRn Splice Variants and FcRn-Specific Vesicles.</title>
        <authorList>
            <person name="Haddad G."/>
            <person name="Blaine J."/>
        </authorList>
    </citation>
    <scope>NUCLEOTIDE SEQUENCE</scope>
</reference>
<dbReference type="AlphaFoldDB" id="A0AB39TZ30"/>
<dbReference type="PANTHER" id="PTHR16675:SF3">
    <property type="entry name" value="IGG RECEPTOR FCRN LARGE SUBUNIT P51"/>
    <property type="match status" value="1"/>
</dbReference>
<comment type="subcellular location">
    <subcellularLocation>
        <location evidence="2">Cell membrane</location>
        <topology evidence="2">Single-pass type I membrane protein</topology>
    </subcellularLocation>
    <subcellularLocation>
        <location evidence="1">Endosome</location>
    </subcellularLocation>
</comment>
<evidence type="ECO:0000256" key="11">
    <source>
        <dbReference type="ARBA" id="ARBA00023170"/>
    </source>
</evidence>
<protein>
    <recommendedName>
        <fullName evidence="14">IgG receptor FcRn large subunit p51</fullName>
    </recommendedName>
    <alternativeName>
        <fullName evidence="16">IgG Fc fragment receptor transporter alpha chain</fullName>
    </alternativeName>
    <alternativeName>
        <fullName evidence="15">Neonatal Fc receptor</fullName>
    </alternativeName>
</protein>
<evidence type="ECO:0000256" key="19">
    <source>
        <dbReference type="SAM" id="MobiDB-lite"/>
    </source>
</evidence>
<evidence type="ECO:0000256" key="5">
    <source>
        <dbReference type="ARBA" id="ARBA00022692"/>
    </source>
</evidence>
<accession>A0AB39TZ30</accession>
<evidence type="ECO:0000256" key="15">
    <source>
        <dbReference type="ARBA" id="ARBA00041280"/>
    </source>
</evidence>
<dbReference type="AGR" id="MGI:103017"/>
<gene>
    <name evidence="23" type="primary">Fcgrt</name>
    <name evidence="22" type="synonym">FCGRT</name>
</gene>
<dbReference type="SMART" id="SM00407">
    <property type="entry name" value="IGc1"/>
    <property type="match status" value="1"/>
</dbReference>
<evidence type="ECO:0000256" key="3">
    <source>
        <dbReference type="ARBA" id="ARBA00008637"/>
    </source>
</evidence>
<keyword evidence="12" id="KW-0325">Glycoprotein</keyword>
<organism evidence="22">
    <name type="scientific">Mus musculus</name>
    <name type="common">Mouse</name>
    <dbReference type="NCBI Taxonomy" id="10090"/>
    <lineage>
        <taxon>Eukaryota</taxon>
        <taxon>Metazoa</taxon>
        <taxon>Chordata</taxon>
        <taxon>Craniata</taxon>
        <taxon>Vertebrata</taxon>
        <taxon>Euteleostomi</taxon>
        <taxon>Mammalia</taxon>
        <taxon>Eutheria</taxon>
        <taxon>Euarchontoglires</taxon>
        <taxon>Glires</taxon>
        <taxon>Rodentia</taxon>
        <taxon>Myomorpha</taxon>
        <taxon>Muroidea</taxon>
        <taxon>Muridae</taxon>
        <taxon>Murinae</taxon>
        <taxon>Mus</taxon>
        <taxon>Mus</taxon>
    </lineage>
</organism>
<reference evidence="22" key="2">
    <citation type="submission" date="2024-08" db="EMBL/GenBank/DDBJ databases">
        <authorList>
            <person name="Haddad G."/>
            <person name="Blaine J."/>
        </authorList>
    </citation>
    <scope>NUCLEOTIDE SEQUENCE</scope>
</reference>
<feature type="domain" description="Ig-like" evidence="21">
    <location>
        <begin position="24"/>
        <end position="111"/>
    </location>
</feature>
<evidence type="ECO:0000256" key="13">
    <source>
        <dbReference type="ARBA" id="ARBA00023319"/>
    </source>
</evidence>
<comment type="subunit">
    <text evidence="18">FcRn complex consists of two subunits: p51, and p14 which is equivalent to beta-2-microglobulin. It forms an MHC class I-like heterodimer. Interacts with albumin/ALB; this interaction regulates ALB homeostasis.</text>
</comment>
<evidence type="ECO:0000313" key="22">
    <source>
        <dbReference type="EMBL" id="XDQ84326.1"/>
    </source>
</evidence>
<feature type="region of interest" description="Disordered" evidence="19">
    <location>
        <begin position="121"/>
        <end position="148"/>
    </location>
</feature>
<keyword evidence="10" id="KW-1015">Disulfide bond</keyword>
<evidence type="ECO:0000313" key="23">
    <source>
        <dbReference type="MGI" id="MGI:103017"/>
    </source>
</evidence>
<comment type="similarity">
    <text evidence="3">Belongs to the immunoglobulin superfamily.</text>
</comment>
<evidence type="ECO:0000256" key="10">
    <source>
        <dbReference type="ARBA" id="ARBA00023157"/>
    </source>
</evidence>
<evidence type="ECO:0000256" key="8">
    <source>
        <dbReference type="ARBA" id="ARBA00022989"/>
    </source>
</evidence>
<dbReference type="InterPro" id="IPR013783">
    <property type="entry name" value="Ig-like_fold"/>
</dbReference>
<comment type="function">
    <text evidence="17">Cell surface receptor that transfers passive humoral immunity from the mother to the newborn. Binds to the Fc region of monomeric immunoglobulin gamma and mediates its selective uptake from milk. IgG in the milk is bound at the apical surface of the intestinal epithelium. The resultant FcRn-IgG complexes are transcytosed across the intestinal epithelium and IgG is released from FcRn into blood or tissue fluids. Throughout life, contributes to effective humoral immunity by recycling IgG and extending its half-life in the circulation. Mechanistically, monomeric IgG binding to FcRn in acidic endosomes of endothelial and hematopoietic cells recycles IgG to the cell surface where it is released into the circulation. In addition of IgG, regulates homeostasis of the other most abundant circulating protein albumin/ALB.</text>
</comment>
<feature type="chain" id="PRO_5044340174" description="IgG receptor FcRn large subunit p51" evidence="20">
    <location>
        <begin position="22"/>
        <end position="148"/>
    </location>
</feature>
<dbReference type="EMBL" id="PQ136842">
    <property type="protein sequence ID" value="XDQ84326.1"/>
    <property type="molecule type" value="mRNA"/>
</dbReference>
<dbReference type="InterPro" id="IPR007110">
    <property type="entry name" value="Ig-like_dom"/>
</dbReference>
<evidence type="ECO:0000256" key="4">
    <source>
        <dbReference type="ARBA" id="ARBA00022475"/>
    </source>
</evidence>
<keyword evidence="9" id="KW-0472">Membrane</keyword>
<dbReference type="InterPro" id="IPR050208">
    <property type="entry name" value="MHC_class-I_related"/>
</dbReference>
<dbReference type="PANTHER" id="PTHR16675">
    <property type="entry name" value="MHC CLASS I-RELATED"/>
    <property type="match status" value="1"/>
</dbReference>
<evidence type="ECO:0000256" key="14">
    <source>
        <dbReference type="ARBA" id="ARBA00040486"/>
    </source>
</evidence>
<evidence type="ECO:0000256" key="12">
    <source>
        <dbReference type="ARBA" id="ARBA00023180"/>
    </source>
</evidence>
<evidence type="ECO:0000259" key="21">
    <source>
        <dbReference type="PROSITE" id="PS50835"/>
    </source>
</evidence>
<dbReference type="Gene3D" id="2.60.40.10">
    <property type="entry name" value="Immunoglobulins"/>
    <property type="match status" value="1"/>
</dbReference>
<feature type="compositionally biased region" description="Low complexity" evidence="19">
    <location>
        <begin position="121"/>
        <end position="134"/>
    </location>
</feature>
<feature type="signal peptide" evidence="20">
    <location>
        <begin position="1"/>
        <end position="21"/>
    </location>
</feature>
<dbReference type="PROSITE" id="PS50835">
    <property type="entry name" value="IG_LIKE"/>
    <property type="match status" value="1"/>
</dbReference>
<dbReference type="FunFam" id="2.60.40.10:FF:000693">
    <property type="entry name" value="IgG receptor FcRn large subunit p51"/>
    <property type="match status" value="1"/>
</dbReference>
<dbReference type="Pfam" id="PF07654">
    <property type="entry name" value="C1-set"/>
    <property type="match status" value="1"/>
</dbReference>
<evidence type="ECO:0000256" key="16">
    <source>
        <dbReference type="ARBA" id="ARBA00041407"/>
    </source>
</evidence>
<evidence type="ECO:0000256" key="6">
    <source>
        <dbReference type="ARBA" id="ARBA00022729"/>
    </source>
</evidence>
<dbReference type="GO" id="GO:0005768">
    <property type="term" value="C:endosome"/>
    <property type="evidence" value="ECO:0007669"/>
    <property type="project" value="UniProtKB-SubCell"/>
</dbReference>
<evidence type="ECO:0000256" key="20">
    <source>
        <dbReference type="SAM" id="SignalP"/>
    </source>
</evidence>
<proteinExistence type="evidence at transcript level"/>
<dbReference type="InterPro" id="IPR036179">
    <property type="entry name" value="Ig-like_dom_sf"/>
</dbReference>
<sequence length="148" mass="15699">MGMPLPWALSLLLVLLPQTWGSEPPSMRLKARPGNSGSSVLTCAAFSFYPPELKFRFLRNGLASGSGNCSTGPNGDGSFHAWSLLEVKRGDEHHYQCQVEHEGLAQPLTVDLAPWLSLSGDDSGDLLPGGNLPPEAEPQGANAFPATS</sequence>
<keyword evidence="6 20" id="KW-0732">Signal</keyword>
<dbReference type="PROSITE" id="PS00290">
    <property type="entry name" value="IG_MHC"/>
    <property type="match status" value="1"/>
</dbReference>
<dbReference type="InterPro" id="IPR003006">
    <property type="entry name" value="Ig/MHC_CS"/>
</dbReference>
<keyword evidence="7" id="KW-0967">Endosome</keyword>
<name>A0AB39TZ30_MOUSE</name>
<keyword evidence="4" id="KW-1003">Cell membrane</keyword>
<evidence type="ECO:0000256" key="18">
    <source>
        <dbReference type="ARBA" id="ARBA00046902"/>
    </source>
</evidence>
<keyword evidence="11 22" id="KW-0675">Receptor</keyword>
<dbReference type="SUPFAM" id="SSF48726">
    <property type="entry name" value="Immunoglobulin"/>
    <property type="match status" value="1"/>
</dbReference>
<dbReference type="MGI" id="MGI:103017">
    <property type="gene designation" value="Fcgrt"/>
</dbReference>
<evidence type="ECO:0000256" key="17">
    <source>
        <dbReference type="ARBA" id="ARBA00046029"/>
    </source>
</evidence>
<evidence type="ECO:0000256" key="2">
    <source>
        <dbReference type="ARBA" id="ARBA00004251"/>
    </source>
</evidence>
<evidence type="ECO:0000256" key="1">
    <source>
        <dbReference type="ARBA" id="ARBA00004177"/>
    </source>
</evidence>
<dbReference type="InterPro" id="IPR003597">
    <property type="entry name" value="Ig_C1-set"/>
</dbReference>
<keyword evidence="13" id="KW-0393">Immunoglobulin domain</keyword>
<evidence type="ECO:0000256" key="7">
    <source>
        <dbReference type="ARBA" id="ARBA00022753"/>
    </source>
</evidence>